<keyword evidence="4 5" id="KW-0804">Transcription</keyword>
<dbReference type="InterPro" id="IPR002571">
    <property type="entry name" value="HrcA"/>
</dbReference>
<dbReference type="RefSeq" id="WP_324667789.1">
    <property type="nucleotide sequence ID" value="NZ_CP141614.1"/>
</dbReference>
<dbReference type="Gene3D" id="1.10.10.10">
    <property type="entry name" value="Winged helix-like DNA-binding domain superfamily/Winged helix DNA-binding domain"/>
    <property type="match status" value="1"/>
</dbReference>
<dbReference type="SUPFAM" id="SSF55781">
    <property type="entry name" value="GAF domain-like"/>
    <property type="match status" value="1"/>
</dbReference>
<proteinExistence type="inferred from homology"/>
<evidence type="ECO:0000313" key="8">
    <source>
        <dbReference type="Proteomes" id="UP001333102"/>
    </source>
</evidence>
<dbReference type="Gene3D" id="3.30.390.60">
    <property type="entry name" value="Heat-inducible transcription repressor hrca homolog, domain 3"/>
    <property type="match status" value="1"/>
</dbReference>
<gene>
    <name evidence="5 7" type="primary">hrcA</name>
    <name evidence="7" type="ORF">VLY81_08770</name>
</gene>
<protein>
    <recommendedName>
        <fullName evidence="5">Heat-inducible transcription repressor HrcA</fullName>
    </recommendedName>
</protein>
<dbReference type="Gene3D" id="3.30.450.40">
    <property type="match status" value="1"/>
</dbReference>
<dbReference type="SUPFAM" id="SSF46785">
    <property type="entry name" value="Winged helix' DNA-binding domain"/>
    <property type="match status" value="1"/>
</dbReference>
<dbReference type="InterPro" id="IPR029016">
    <property type="entry name" value="GAF-like_dom_sf"/>
</dbReference>
<dbReference type="InterPro" id="IPR036388">
    <property type="entry name" value="WH-like_DNA-bd_sf"/>
</dbReference>
<evidence type="ECO:0000259" key="6">
    <source>
        <dbReference type="Pfam" id="PF01628"/>
    </source>
</evidence>
<keyword evidence="1 5" id="KW-0678">Repressor</keyword>
<sequence length="343" mass="38373">MEDRKRRILQAIIDDYVHTAEPVGSRTVARKYLPGVSPATIRNEMADLEEQGYLEQPHVSAGRIPADRGYRFYVDELMPRPDLPPQARDEMRRELAATPDPDQVIYRAGRALSRSTRYATLVLKPSLRRLTVRHVQFTPVDRGHVLLVVVADAGFVYNRLLQWADAADQGELLQRLSAILTQALAGVSARELDRTLLEQLSDEVPSRRVREMALTPLLDLLGQGQEGEQAYLDGMPFLLEQPEFRDVDRTRQVLDRLQEPETLVTLMMGGEVGDVAVVIGREQPVAELQRCSVVLAPYGPGDRPVGVIGLIGPTRMDYRFTVAAVQAMADMLSETLERLPGDE</sequence>
<dbReference type="PANTHER" id="PTHR34824">
    <property type="entry name" value="HEAT-INDUCIBLE TRANSCRIPTION REPRESSOR HRCA"/>
    <property type="match status" value="1"/>
</dbReference>
<accession>A0ABZ1BLH4</accession>
<comment type="function">
    <text evidence="5">Negative regulator of class I heat shock genes (grpE-dnaK-dnaJ and groELS operons). Prevents heat-shock induction of these operons.</text>
</comment>
<dbReference type="InterPro" id="IPR036390">
    <property type="entry name" value="WH_DNA-bd_sf"/>
</dbReference>
<comment type="similarity">
    <text evidence="5">Belongs to the HrcA family.</text>
</comment>
<name>A0ABZ1BLH4_9FIRM</name>
<dbReference type="PIRSF" id="PIRSF005485">
    <property type="entry name" value="HrcA"/>
    <property type="match status" value="1"/>
</dbReference>
<dbReference type="NCBIfam" id="TIGR00331">
    <property type="entry name" value="hrcA"/>
    <property type="match status" value="1"/>
</dbReference>
<dbReference type="Proteomes" id="UP001333102">
    <property type="component" value="Chromosome"/>
</dbReference>
<dbReference type="InterPro" id="IPR021153">
    <property type="entry name" value="HrcA_C"/>
</dbReference>
<feature type="domain" description="Heat-inducible transcription repressor HrcA C-terminal" evidence="6">
    <location>
        <begin position="102"/>
        <end position="321"/>
    </location>
</feature>
<evidence type="ECO:0000256" key="5">
    <source>
        <dbReference type="HAMAP-Rule" id="MF_00081"/>
    </source>
</evidence>
<keyword evidence="2 5" id="KW-0805">Transcription regulation</keyword>
<dbReference type="HAMAP" id="MF_00081">
    <property type="entry name" value="HrcA"/>
    <property type="match status" value="1"/>
</dbReference>
<evidence type="ECO:0000256" key="2">
    <source>
        <dbReference type="ARBA" id="ARBA00023015"/>
    </source>
</evidence>
<dbReference type="Pfam" id="PF01628">
    <property type="entry name" value="HrcA"/>
    <property type="match status" value="1"/>
</dbReference>
<keyword evidence="8" id="KW-1185">Reference proteome</keyword>
<evidence type="ECO:0000256" key="1">
    <source>
        <dbReference type="ARBA" id="ARBA00022491"/>
    </source>
</evidence>
<keyword evidence="3 5" id="KW-0346">Stress response</keyword>
<evidence type="ECO:0000256" key="4">
    <source>
        <dbReference type="ARBA" id="ARBA00023163"/>
    </source>
</evidence>
<evidence type="ECO:0000313" key="7">
    <source>
        <dbReference type="EMBL" id="WRP13544.1"/>
    </source>
</evidence>
<dbReference type="InterPro" id="IPR023120">
    <property type="entry name" value="WHTH_transcript_rep_HrcA_IDD"/>
</dbReference>
<reference evidence="8" key="1">
    <citation type="submission" date="2023-12" db="EMBL/GenBank/DDBJ databases">
        <title>Novel isolates from deep terrestrial aquifers shed light on the physiology and ecology of the class Limnochordia.</title>
        <authorList>
            <person name="Karnachuk O.V."/>
            <person name="Lukina A.P."/>
            <person name="Avakyan M.R."/>
            <person name="Kadnikov V."/>
            <person name="Begmatov S."/>
            <person name="Beletsky A.V."/>
            <person name="Mardanov A.V."/>
            <person name="Ravin N.V."/>
        </authorList>
    </citation>
    <scope>NUCLEOTIDE SEQUENCE [LARGE SCALE GENOMIC DNA]</scope>
    <source>
        <strain evidence="8">LN</strain>
    </source>
</reference>
<organism evidence="7 8">
    <name type="scientific">Geochorda subterranea</name>
    <dbReference type="NCBI Taxonomy" id="3109564"/>
    <lineage>
        <taxon>Bacteria</taxon>
        <taxon>Bacillati</taxon>
        <taxon>Bacillota</taxon>
        <taxon>Limnochordia</taxon>
        <taxon>Limnochordales</taxon>
        <taxon>Geochordaceae</taxon>
        <taxon>Geochorda</taxon>
    </lineage>
</organism>
<dbReference type="PANTHER" id="PTHR34824:SF1">
    <property type="entry name" value="HEAT-INDUCIBLE TRANSCRIPTION REPRESSOR HRCA"/>
    <property type="match status" value="1"/>
</dbReference>
<evidence type="ECO:0000256" key="3">
    <source>
        <dbReference type="ARBA" id="ARBA00023016"/>
    </source>
</evidence>
<dbReference type="EMBL" id="CP141614">
    <property type="protein sequence ID" value="WRP13544.1"/>
    <property type="molecule type" value="Genomic_DNA"/>
</dbReference>